<dbReference type="CDD" id="cd22231">
    <property type="entry name" value="RHH_NikR_HicB-like"/>
    <property type="match status" value="1"/>
</dbReference>
<dbReference type="PANTHER" id="PTHR34719">
    <property type="entry name" value="NICKEL-RESPONSIVE REGULATOR"/>
    <property type="match status" value="1"/>
</dbReference>
<dbReference type="GO" id="GO:0006355">
    <property type="term" value="P:regulation of DNA-templated transcription"/>
    <property type="evidence" value="ECO:0007669"/>
    <property type="project" value="TreeGrafter"/>
</dbReference>
<dbReference type="InterPro" id="IPR027271">
    <property type="entry name" value="Acetolactate_synth/TF_NikR_C"/>
</dbReference>
<sequence length="129" mass="14105">MRRISVTLPDEVFKALEELEVKTGVSNRSRLVGDAVMLLHSQALEDDAVYAGSLVVVYDHSRGETVYGVVDAQHDYTGLIRGSIHVHLTEEKCVEVIAVHGRGAEIRGLASKLRRVSGVITVQQSLVKV</sequence>
<name>A0A7L9FJ83_9CREN</name>
<protein>
    <submittedName>
        <fullName evidence="2">CopG family ribbon-helix-helix protein</fullName>
    </submittedName>
</protein>
<proteinExistence type="predicted"/>
<dbReference type="SUPFAM" id="SSF55021">
    <property type="entry name" value="ACT-like"/>
    <property type="match status" value="1"/>
</dbReference>
<dbReference type="KEGG" id="thel:IG193_01040"/>
<dbReference type="InParanoid" id="A0A7L9FJ83"/>
<reference evidence="2 3" key="1">
    <citation type="submission" date="2020-10" db="EMBL/GenBank/DDBJ databases">
        <title>Thermofilum lucidum 3507LT sp. nov. a novel member of Thermofilaceae family isolated from Chile hot spring, and proposal of description order Thermofilales.</title>
        <authorList>
            <person name="Zayulina K.S."/>
            <person name="Elcheninov A.G."/>
            <person name="Toshchakov S.V."/>
            <person name="Kublanov I.V."/>
        </authorList>
    </citation>
    <scope>NUCLEOTIDE SEQUENCE [LARGE SCALE GENOMIC DNA]</scope>
    <source>
        <strain evidence="2 3">3507LT</strain>
    </source>
</reference>
<gene>
    <name evidence="2" type="ORF">IG193_01040</name>
</gene>
<dbReference type="RefSeq" id="WP_192819055.1">
    <property type="nucleotide sequence ID" value="NZ_CP062310.1"/>
</dbReference>
<evidence type="ECO:0000313" key="2">
    <source>
        <dbReference type="EMBL" id="QOJ79083.1"/>
    </source>
</evidence>
<organism evidence="2 3">
    <name type="scientific">Infirmifilum lucidum</name>
    <dbReference type="NCBI Taxonomy" id="2776706"/>
    <lineage>
        <taxon>Archaea</taxon>
        <taxon>Thermoproteota</taxon>
        <taxon>Thermoprotei</taxon>
        <taxon>Thermofilales</taxon>
        <taxon>Thermofilaceae</taxon>
        <taxon>Infirmifilum</taxon>
    </lineage>
</organism>
<dbReference type="PANTHER" id="PTHR34719:SF2">
    <property type="entry name" value="NICKEL-RESPONSIVE REGULATOR"/>
    <property type="match status" value="1"/>
</dbReference>
<dbReference type="Gene3D" id="3.30.70.1150">
    <property type="entry name" value="ACT-like. Chain A, domain 2"/>
    <property type="match status" value="1"/>
</dbReference>
<dbReference type="InterPro" id="IPR050192">
    <property type="entry name" value="CopG/NikR_regulator"/>
</dbReference>
<dbReference type="EMBL" id="CP062310">
    <property type="protein sequence ID" value="QOJ79083.1"/>
    <property type="molecule type" value="Genomic_DNA"/>
</dbReference>
<feature type="domain" description="Transcription factor NikR nickel binding C-terminal" evidence="1">
    <location>
        <begin position="51"/>
        <end position="126"/>
    </location>
</feature>
<accession>A0A7L9FJ83</accession>
<evidence type="ECO:0000313" key="3">
    <source>
        <dbReference type="Proteomes" id="UP000594121"/>
    </source>
</evidence>
<dbReference type="InterPro" id="IPR045865">
    <property type="entry name" value="ACT-like_dom_sf"/>
</dbReference>
<dbReference type="GeneID" id="59148438"/>
<keyword evidence="3" id="KW-1185">Reference proteome</keyword>
<dbReference type="Proteomes" id="UP000594121">
    <property type="component" value="Chromosome"/>
</dbReference>
<dbReference type="GO" id="GO:0003677">
    <property type="term" value="F:DNA binding"/>
    <property type="evidence" value="ECO:0007669"/>
    <property type="project" value="TreeGrafter"/>
</dbReference>
<dbReference type="Pfam" id="PF08753">
    <property type="entry name" value="NikR_C"/>
    <property type="match status" value="1"/>
</dbReference>
<evidence type="ECO:0000259" key="1">
    <source>
        <dbReference type="Pfam" id="PF08753"/>
    </source>
</evidence>
<dbReference type="InterPro" id="IPR014864">
    <property type="entry name" value="TF_NikR_Ni-bd_C"/>
</dbReference>
<dbReference type="AlphaFoldDB" id="A0A7L9FJ83"/>